<name>A0A3N9XV95_9ACTN</name>
<dbReference type="Proteomes" id="UP000278981">
    <property type="component" value="Unassembled WGS sequence"/>
</dbReference>
<organism evidence="1 2">
    <name type="scientific">Micromonospora ureilytica</name>
    <dbReference type="NCBI Taxonomy" id="709868"/>
    <lineage>
        <taxon>Bacteria</taxon>
        <taxon>Bacillati</taxon>
        <taxon>Actinomycetota</taxon>
        <taxon>Actinomycetes</taxon>
        <taxon>Micromonosporales</taxon>
        <taxon>Micromonosporaceae</taxon>
        <taxon>Micromonospora</taxon>
    </lineage>
</organism>
<accession>A0A3N9XV95</accession>
<sequence length="230" mass="24824">MVVDWSSLRAASGRATALPAAISRLDADAGEQAFRYLAGEVAPQGSLYEAAPWVAAEIVGVLPGWSAVGQTRGLRVLAQICVAGAPSEFTVRYQGETVALETASHRAVQDSVPVIATLLTATEPEVRRAAMNLLSLFSIRAAAAEAALAEAAESAADPAEREELREAIKDLHEWNEEEDEPAVVDPALLDLAARRKLTWWDDPDRTRLGKPSLVWRVRAGLVARLARHMR</sequence>
<proteinExistence type="predicted"/>
<dbReference type="AlphaFoldDB" id="A0A3N9XV95"/>
<evidence type="ECO:0000313" key="2">
    <source>
        <dbReference type="Proteomes" id="UP000278981"/>
    </source>
</evidence>
<reference evidence="1 2" key="1">
    <citation type="submission" date="2018-04" db="EMBL/GenBank/DDBJ databases">
        <title>Micromonosporas from Atacama Desert.</title>
        <authorList>
            <person name="Carro L."/>
            <person name="Klenk H.-P."/>
            <person name="Goodfellow M."/>
        </authorList>
    </citation>
    <scope>NUCLEOTIDE SEQUENCE [LARGE SCALE GENOMIC DNA]</scope>
    <source>
        <strain evidence="1 2">LB19</strain>
    </source>
</reference>
<dbReference type="EMBL" id="QDGB01000235">
    <property type="protein sequence ID" value="RQX17001.1"/>
    <property type="molecule type" value="Genomic_DNA"/>
</dbReference>
<comment type="caution">
    <text evidence="1">The sequence shown here is derived from an EMBL/GenBank/DDBJ whole genome shotgun (WGS) entry which is preliminary data.</text>
</comment>
<dbReference type="RefSeq" id="WP_124819506.1">
    <property type="nucleotide sequence ID" value="NZ_QDGB01000235.1"/>
</dbReference>
<protein>
    <recommendedName>
        <fullName evidence="3">PBS lyase</fullName>
    </recommendedName>
</protein>
<evidence type="ECO:0008006" key="3">
    <source>
        <dbReference type="Google" id="ProtNLM"/>
    </source>
</evidence>
<dbReference type="OrthoDB" id="4158365at2"/>
<evidence type="ECO:0000313" key="1">
    <source>
        <dbReference type="EMBL" id="RQX17001.1"/>
    </source>
</evidence>
<gene>
    <name evidence="1" type="ORF">DDE19_13210</name>
</gene>